<dbReference type="InterPro" id="IPR007207">
    <property type="entry name" value="Not_N"/>
</dbReference>
<dbReference type="Pfam" id="PF04065">
    <property type="entry name" value="Not3"/>
    <property type="match status" value="1"/>
</dbReference>
<reference evidence="5" key="2">
    <citation type="submission" date="2022-06" db="UniProtKB">
        <authorList>
            <consortium name="EnsemblMetazoa"/>
        </authorList>
    </citation>
    <scope>IDENTIFICATION</scope>
</reference>
<dbReference type="EMBL" id="CMVM020000200">
    <property type="status" value="NOT_ANNOTATED_CDS"/>
    <property type="molecule type" value="Genomic_DNA"/>
</dbReference>
<reference evidence="6" key="1">
    <citation type="submission" date="2013-10" db="EMBL/GenBank/DDBJ databases">
        <title>Genome sequencing of Onchocerca volvulus.</title>
        <authorList>
            <person name="Cotton J."/>
            <person name="Tsai J."/>
            <person name="Stanley E."/>
            <person name="Tracey A."/>
            <person name="Holroyd N."/>
            <person name="Lustigman S."/>
            <person name="Berriman M."/>
        </authorList>
    </citation>
    <scope>NUCLEOTIDE SEQUENCE</scope>
</reference>
<feature type="coiled-coil region" evidence="1">
    <location>
        <begin position="81"/>
        <end position="130"/>
    </location>
</feature>
<evidence type="ECO:0000313" key="5">
    <source>
        <dbReference type="EnsemblMetazoa" id="OVOC7425.1"/>
    </source>
</evidence>
<dbReference type="AlphaFoldDB" id="A0A8R1TYX1"/>
<accession>A0A8R1TYX1</accession>
<keyword evidence="3" id="KW-0812">Transmembrane</keyword>
<evidence type="ECO:0000256" key="2">
    <source>
        <dbReference type="SAM" id="MobiDB-lite"/>
    </source>
</evidence>
<name>A0A8R1TYX1_ONCVO</name>
<dbReference type="Proteomes" id="UP000024404">
    <property type="component" value="Unassembled WGS sequence"/>
</dbReference>
<evidence type="ECO:0000259" key="4">
    <source>
        <dbReference type="Pfam" id="PF04065"/>
    </source>
</evidence>
<keyword evidence="3" id="KW-1133">Transmembrane helix</keyword>
<dbReference type="GO" id="GO:0005634">
    <property type="term" value="C:nucleus"/>
    <property type="evidence" value="ECO:0007669"/>
    <property type="project" value="InterPro"/>
</dbReference>
<keyword evidence="3" id="KW-0472">Membrane</keyword>
<dbReference type="GO" id="GO:0006355">
    <property type="term" value="P:regulation of DNA-templated transcription"/>
    <property type="evidence" value="ECO:0007669"/>
    <property type="project" value="InterPro"/>
</dbReference>
<keyword evidence="1" id="KW-0175">Coiled coil</keyword>
<dbReference type="EnsemblMetazoa" id="OVOC7425.1">
    <property type="protein sequence ID" value="OVOC7425.1"/>
    <property type="gene ID" value="WBGene00244234"/>
</dbReference>
<evidence type="ECO:0000256" key="1">
    <source>
        <dbReference type="SAM" id="Coils"/>
    </source>
</evidence>
<evidence type="ECO:0000313" key="6">
    <source>
        <dbReference type="Proteomes" id="UP000024404"/>
    </source>
</evidence>
<proteinExistence type="predicted"/>
<protein>
    <submittedName>
        <fullName evidence="5">Not3 domain-containing protein</fullName>
    </submittedName>
</protein>
<feature type="domain" description="CCR4-Not complex component Not N-terminal" evidence="4">
    <location>
        <begin position="41"/>
        <end position="131"/>
    </location>
</feature>
<sequence length="293" mass="34584">MLGNDRRKILFFIVYRFHFYRFVFCTSVIRVSFVLFILFKMLLQVEEGVELFEETMAKMHEANSDNQREKFQRKILQDDFKKEEIKKLQRLRDQIKGWQNSSDIKIIYQMRYLEDEVDKTESQIESLSTADQTRKKGLLILEHLESTRVMDALKESFEMYIESLNPESENDSESFDSEITGVYDELDLQSYTPQLDGAIFDSSDSDEKMENNIDRRISPVASPTPVVPKETDDDNNTKQRHLTFTTTNISQQKYTSYTVKTYQRLTCSYIIGVRAHTPINVQLYYRSTCIYTD</sequence>
<evidence type="ECO:0000256" key="3">
    <source>
        <dbReference type="SAM" id="Phobius"/>
    </source>
</evidence>
<organism evidence="5 6">
    <name type="scientific">Onchocerca volvulus</name>
    <dbReference type="NCBI Taxonomy" id="6282"/>
    <lineage>
        <taxon>Eukaryota</taxon>
        <taxon>Metazoa</taxon>
        <taxon>Ecdysozoa</taxon>
        <taxon>Nematoda</taxon>
        <taxon>Chromadorea</taxon>
        <taxon>Rhabditida</taxon>
        <taxon>Spirurina</taxon>
        <taxon>Spiruromorpha</taxon>
        <taxon>Filarioidea</taxon>
        <taxon>Onchocercidae</taxon>
        <taxon>Onchocerca</taxon>
    </lineage>
</organism>
<feature type="transmembrane region" description="Helical" evidence="3">
    <location>
        <begin position="20"/>
        <end position="43"/>
    </location>
</feature>
<keyword evidence="6" id="KW-1185">Reference proteome</keyword>
<feature type="region of interest" description="Disordered" evidence="2">
    <location>
        <begin position="218"/>
        <end position="237"/>
    </location>
</feature>